<accession>A0A8T0MKA4</accession>
<protein>
    <submittedName>
        <fullName evidence="2">Uncharacterized protein</fullName>
    </submittedName>
</protein>
<dbReference type="Proteomes" id="UP000823388">
    <property type="component" value="Chromosome 9N"/>
</dbReference>
<evidence type="ECO:0000313" key="2">
    <source>
        <dbReference type="EMBL" id="KAG2536512.1"/>
    </source>
</evidence>
<name>A0A8T0MKA4_PANVG</name>
<feature type="region of interest" description="Disordered" evidence="1">
    <location>
        <begin position="58"/>
        <end position="82"/>
    </location>
</feature>
<organism evidence="2 3">
    <name type="scientific">Panicum virgatum</name>
    <name type="common">Blackwell switchgrass</name>
    <dbReference type="NCBI Taxonomy" id="38727"/>
    <lineage>
        <taxon>Eukaryota</taxon>
        <taxon>Viridiplantae</taxon>
        <taxon>Streptophyta</taxon>
        <taxon>Embryophyta</taxon>
        <taxon>Tracheophyta</taxon>
        <taxon>Spermatophyta</taxon>
        <taxon>Magnoliopsida</taxon>
        <taxon>Liliopsida</taxon>
        <taxon>Poales</taxon>
        <taxon>Poaceae</taxon>
        <taxon>PACMAD clade</taxon>
        <taxon>Panicoideae</taxon>
        <taxon>Panicodae</taxon>
        <taxon>Paniceae</taxon>
        <taxon>Panicinae</taxon>
        <taxon>Panicum</taxon>
        <taxon>Panicum sect. Hiantes</taxon>
    </lineage>
</organism>
<comment type="caution">
    <text evidence="2">The sequence shown here is derived from an EMBL/GenBank/DDBJ whole genome shotgun (WGS) entry which is preliminary data.</text>
</comment>
<gene>
    <name evidence="2" type="ORF">PVAP13_9NG193873</name>
</gene>
<reference evidence="2" key="1">
    <citation type="submission" date="2020-05" db="EMBL/GenBank/DDBJ databases">
        <title>WGS assembly of Panicum virgatum.</title>
        <authorList>
            <person name="Lovell J.T."/>
            <person name="Jenkins J."/>
            <person name="Shu S."/>
            <person name="Juenger T.E."/>
            <person name="Schmutz J."/>
        </authorList>
    </citation>
    <scope>NUCLEOTIDE SEQUENCE</scope>
    <source>
        <strain evidence="2">AP13</strain>
    </source>
</reference>
<proteinExistence type="predicted"/>
<dbReference type="EMBL" id="CM029054">
    <property type="protein sequence ID" value="KAG2536512.1"/>
    <property type="molecule type" value="Genomic_DNA"/>
</dbReference>
<sequence length="106" mass="12340">MPTSDHCLQARRSFLSVVPPPLLPLSRSQCRSPQSTAWRIRCLMIQIARPMDRSESPLFGFGHRGLAPRRQGSQGAEGRREEGWCQKRNTRWKEMKSNWDELVRCF</sequence>
<evidence type="ECO:0000256" key="1">
    <source>
        <dbReference type="SAM" id="MobiDB-lite"/>
    </source>
</evidence>
<keyword evidence="3" id="KW-1185">Reference proteome</keyword>
<dbReference type="AlphaFoldDB" id="A0A8T0MKA4"/>
<evidence type="ECO:0000313" key="3">
    <source>
        <dbReference type="Proteomes" id="UP000823388"/>
    </source>
</evidence>